<organism evidence="2 3">
    <name type="scientific">Kribbella shirazensis</name>
    <dbReference type="NCBI Taxonomy" id="1105143"/>
    <lineage>
        <taxon>Bacteria</taxon>
        <taxon>Bacillati</taxon>
        <taxon>Actinomycetota</taxon>
        <taxon>Actinomycetes</taxon>
        <taxon>Propionibacteriales</taxon>
        <taxon>Kribbellaceae</taxon>
        <taxon>Kribbella</taxon>
    </lineage>
</organism>
<evidence type="ECO:0000313" key="2">
    <source>
        <dbReference type="EMBL" id="NIK61984.1"/>
    </source>
</evidence>
<feature type="region of interest" description="Disordered" evidence="1">
    <location>
        <begin position="15"/>
        <end position="39"/>
    </location>
</feature>
<comment type="caution">
    <text evidence="2">The sequence shown here is derived from an EMBL/GenBank/DDBJ whole genome shotgun (WGS) entry which is preliminary data.</text>
</comment>
<evidence type="ECO:0000313" key="3">
    <source>
        <dbReference type="Proteomes" id="UP000555407"/>
    </source>
</evidence>
<name>A0A7X6A655_9ACTN</name>
<gene>
    <name evidence="2" type="ORF">BJY22_007701</name>
</gene>
<evidence type="ECO:0000256" key="1">
    <source>
        <dbReference type="SAM" id="MobiDB-lite"/>
    </source>
</evidence>
<dbReference type="EMBL" id="JAASRO010000001">
    <property type="protein sequence ID" value="NIK61984.1"/>
    <property type="molecule type" value="Genomic_DNA"/>
</dbReference>
<reference evidence="2 3" key="1">
    <citation type="submission" date="2020-03" db="EMBL/GenBank/DDBJ databases">
        <title>Sequencing the genomes of 1000 actinobacteria strains.</title>
        <authorList>
            <person name="Klenk H.-P."/>
        </authorList>
    </citation>
    <scope>NUCLEOTIDE SEQUENCE [LARGE SCALE GENOMIC DNA]</scope>
    <source>
        <strain evidence="2 3">DSM 45490</strain>
    </source>
</reference>
<sequence length="39" mass="3830">MDLEHRGAVVNAVAPGAIQTPPPTGAEFTIDGGTVPSVG</sequence>
<dbReference type="Proteomes" id="UP000555407">
    <property type="component" value="Unassembled WGS sequence"/>
</dbReference>
<dbReference type="AlphaFoldDB" id="A0A7X6A655"/>
<accession>A0A7X6A655</accession>
<protein>
    <submittedName>
        <fullName evidence="2">NAD(P)-dependent dehydrogenase (Short-subunit alcohol dehydrogenase family)</fullName>
    </submittedName>
</protein>
<proteinExistence type="predicted"/>
<keyword evidence="3" id="KW-1185">Reference proteome</keyword>